<dbReference type="InterPro" id="IPR050231">
    <property type="entry name" value="Iron_ascorbate_oxido_reductase"/>
</dbReference>
<dbReference type="EMBL" id="JBHRST010000008">
    <property type="protein sequence ID" value="MFC3097441.1"/>
    <property type="molecule type" value="Genomic_DNA"/>
</dbReference>
<comment type="cofactor">
    <cofactor evidence="1">
        <name>Fe(2+)</name>
        <dbReference type="ChEBI" id="CHEBI:29033"/>
    </cofactor>
</comment>
<comment type="catalytic activity">
    <reaction evidence="9">
        <text>2-oxoglutarate + O2 + 2 H(+) = ethene + 3 CO2 + H2O</text>
        <dbReference type="Rhea" id="RHEA:31523"/>
        <dbReference type="ChEBI" id="CHEBI:15377"/>
        <dbReference type="ChEBI" id="CHEBI:15378"/>
        <dbReference type="ChEBI" id="CHEBI:15379"/>
        <dbReference type="ChEBI" id="CHEBI:16526"/>
        <dbReference type="ChEBI" id="CHEBI:16810"/>
        <dbReference type="ChEBI" id="CHEBI:18153"/>
        <dbReference type="EC" id="1.13.12.19"/>
    </reaction>
</comment>
<dbReference type="Pfam" id="PF03171">
    <property type="entry name" value="2OG-FeII_Oxy"/>
    <property type="match status" value="1"/>
</dbReference>
<organism evidence="13 14">
    <name type="scientific">Alteraurantiacibacter palmitatis</name>
    <dbReference type="NCBI Taxonomy" id="2054628"/>
    <lineage>
        <taxon>Bacteria</taxon>
        <taxon>Pseudomonadati</taxon>
        <taxon>Pseudomonadota</taxon>
        <taxon>Alphaproteobacteria</taxon>
        <taxon>Sphingomonadales</taxon>
        <taxon>Erythrobacteraceae</taxon>
        <taxon>Alteraurantiacibacter</taxon>
    </lineage>
</organism>
<evidence type="ECO:0000256" key="6">
    <source>
        <dbReference type="ARBA" id="ARBA00022666"/>
    </source>
</evidence>
<comment type="catalytic activity">
    <reaction evidence="10">
        <text>L-arginine + 2-oxoglutarate + O2 = guanidine + L-glutamate 5-semialdehyde + succinate + CO2</text>
        <dbReference type="Rhea" id="RHEA:31535"/>
        <dbReference type="ChEBI" id="CHEBI:15379"/>
        <dbReference type="ChEBI" id="CHEBI:16526"/>
        <dbReference type="ChEBI" id="CHEBI:16810"/>
        <dbReference type="ChEBI" id="CHEBI:30031"/>
        <dbReference type="ChEBI" id="CHEBI:30087"/>
        <dbReference type="ChEBI" id="CHEBI:32682"/>
        <dbReference type="ChEBI" id="CHEBI:58066"/>
        <dbReference type="EC" id="1.14.20.7"/>
    </reaction>
</comment>
<comment type="similarity">
    <text evidence="11">Belongs to the iron/ascorbate-dependent oxidoreductase family.</text>
</comment>
<keyword evidence="11" id="KW-0560">Oxidoreductase</keyword>
<evidence type="ECO:0000256" key="11">
    <source>
        <dbReference type="RuleBase" id="RU003682"/>
    </source>
</evidence>
<dbReference type="InterPro" id="IPR027443">
    <property type="entry name" value="IPNS-like_sf"/>
</dbReference>
<name>A0ABV7E7A0_9SPHN</name>
<evidence type="ECO:0000256" key="5">
    <source>
        <dbReference type="ARBA" id="ARBA00019045"/>
    </source>
</evidence>
<dbReference type="SUPFAM" id="SSF51197">
    <property type="entry name" value="Clavaminate synthase-like"/>
    <property type="match status" value="1"/>
</dbReference>
<comment type="pathway">
    <text evidence="2">Alkene biosynthesis; ethylene biosynthesis via 2-oxoglutarate.</text>
</comment>
<evidence type="ECO:0000256" key="7">
    <source>
        <dbReference type="ARBA" id="ARBA00031011"/>
    </source>
</evidence>
<evidence type="ECO:0000313" key="14">
    <source>
        <dbReference type="Proteomes" id="UP001595456"/>
    </source>
</evidence>
<dbReference type="RefSeq" id="WP_377922853.1">
    <property type="nucleotide sequence ID" value="NZ_JBANRO010000006.1"/>
</dbReference>
<evidence type="ECO:0000256" key="8">
    <source>
        <dbReference type="ARBA" id="ARBA00031282"/>
    </source>
</evidence>
<keyword evidence="14" id="KW-1185">Reference proteome</keyword>
<evidence type="ECO:0000256" key="10">
    <source>
        <dbReference type="ARBA" id="ARBA00049359"/>
    </source>
</evidence>
<dbReference type="Proteomes" id="UP001595456">
    <property type="component" value="Unassembled WGS sequence"/>
</dbReference>
<accession>A0ABV7E7A0</accession>
<dbReference type="InterPro" id="IPR026992">
    <property type="entry name" value="DIOX_N"/>
</dbReference>
<reference evidence="14" key="1">
    <citation type="journal article" date="2019" name="Int. J. Syst. Evol. Microbiol.">
        <title>The Global Catalogue of Microorganisms (GCM) 10K type strain sequencing project: providing services to taxonomists for standard genome sequencing and annotation.</title>
        <authorList>
            <consortium name="The Broad Institute Genomics Platform"/>
            <consortium name="The Broad Institute Genome Sequencing Center for Infectious Disease"/>
            <person name="Wu L."/>
            <person name="Ma J."/>
        </authorList>
    </citation>
    <scope>NUCLEOTIDE SEQUENCE [LARGE SCALE GENOMIC DNA]</scope>
    <source>
        <strain evidence="14">KCTC 52607</strain>
    </source>
</reference>
<protein>
    <recommendedName>
        <fullName evidence="5">2-oxoglutarate-dependent ethylene/succinate-forming enzyme</fullName>
        <ecNumber evidence="4">1.13.12.19</ecNumber>
        <ecNumber evidence="3">1.14.20.7</ecNumber>
    </recommendedName>
    <alternativeName>
        <fullName evidence="7">2-oxoglutarate dioxygenase (ethylene-forming)</fullName>
    </alternativeName>
    <alternativeName>
        <fullName evidence="8">2-oxoglutarate/L-arginine monooxygenase/decarboxylase (succinate-forming)</fullName>
    </alternativeName>
</protein>
<feature type="domain" description="Fe2OG dioxygenase" evidence="12">
    <location>
        <begin position="180"/>
        <end position="286"/>
    </location>
</feature>
<keyword evidence="11" id="KW-0408">Iron</keyword>
<evidence type="ECO:0000256" key="9">
    <source>
        <dbReference type="ARBA" id="ARBA00047725"/>
    </source>
</evidence>
<dbReference type="PROSITE" id="PS51471">
    <property type="entry name" value="FE2OG_OXY"/>
    <property type="match status" value="1"/>
</dbReference>
<evidence type="ECO:0000256" key="1">
    <source>
        <dbReference type="ARBA" id="ARBA00001954"/>
    </source>
</evidence>
<dbReference type="InterPro" id="IPR044861">
    <property type="entry name" value="IPNS-like_FE2OG_OXY"/>
</dbReference>
<dbReference type="EC" id="1.13.12.19" evidence="4"/>
<evidence type="ECO:0000256" key="3">
    <source>
        <dbReference type="ARBA" id="ARBA00012293"/>
    </source>
</evidence>
<evidence type="ECO:0000256" key="2">
    <source>
        <dbReference type="ARBA" id="ARBA00004767"/>
    </source>
</evidence>
<dbReference type="GO" id="GO:0051213">
    <property type="term" value="F:dioxygenase activity"/>
    <property type="evidence" value="ECO:0007669"/>
    <property type="project" value="UniProtKB-KW"/>
</dbReference>
<keyword evidence="11" id="KW-0479">Metal-binding</keyword>
<keyword evidence="13" id="KW-0223">Dioxygenase</keyword>
<sequence>MARKKSERHCAVSDSAPEAARQLAFVRLDQPLPDLAGQLGASFEEYGFAVVEGHGIDQRLIDRADALMRQFFALPDAVKRAYHRTGQAGARGYTPFGVEQAKGARVQDLKEFWHVGRDLPPGHPYAAHMRPNIWPDELPDFRPVMQDLYLAFDWTGRRILSAIALYLGEDEVFFEDSVRDGNSVLRLLHYPPIEAAPEGAIRAAAHEDINTITLLLGAEAAGLELLARDGTWLPVSPPPGALAVNVGDMLQRLTAGRLRSTTHRVVNPAGDAARTSRYSMPFFLHFRPDFLIRPMFEGGEDPITAQDYLMERLREIRLA</sequence>
<evidence type="ECO:0000259" key="12">
    <source>
        <dbReference type="PROSITE" id="PS51471"/>
    </source>
</evidence>
<dbReference type="PANTHER" id="PTHR47990">
    <property type="entry name" value="2-OXOGLUTARATE (2OG) AND FE(II)-DEPENDENT OXYGENASE SUPERFAMILY PROTEIN-RELATED"/>
    <property type="match status" value="1"/>
</dbReference>
<evidence type="ECO:0000313" key="13">
    <source>
        <dbReference type="EMBL" id="MFC3097441.1"/>
    </source>
</evidence>
<dbReference type="Gene3D" id="2.60.120.330">
    <property type="entry name" value="B-lactam Antibiotic, Isopenicillin N Synthase, Chain"/>
    <property type="match status" value="1"/>
</dbReference>
<gene>
    <name evidence="13" type="ORF">ACFODU_06450</name>
</gene>
<dbReference type="Pfam" id="PF14226">
    <property type="entry name" value="DIOX_N"/>
    <property type="match status" value="1"/>
</dbReference>
<dbReference type="PRINTS" id="PR00682">
    <property type="entry name" value="IPNSYNTHASE"/>
</dbReference>
<proteinExistence type="inferred from homology"/>
<comment type="caution">
    <text evidence="13">The sequence shown here is derived from an EMBL/GenBank/DDBJ whole genome shotgun (WGS) entry which is preliminary data.</text>
</comment>
<keyword evidence="6" id="KW-0266">Ethylene biosynthesis</keyword>
<dbReference type="InterPro" id="IPR005123">
    <property type="entry name" value="Oxoglu/Fe-dep_dioxygenase_dom"/>
</dbReference>
<dbReference type="EC" id="1.14.20.7" evidence="3"/>
<evidence type="ECO:0000256" key="4">
    <source>
        <dbReference type="ARBA" id="ARBA00012531"/>
    </source>
</evidence>